<dbReference type="PANTHER" id="PTHR14614">
    <property type="entry name" value="HEPATOCELLULAR CARCINOMA-ASSOCIATED ANTIGEN"/>
    <property type="match status" value="1"/>
</dbReference>
<dbReference type="AlphaFoldDB" id="A0A7S3JTL5"/>
<evidence type="ECO:0000313" key="1">
    <source>
        <dbReference type="EMBL" id="CAE0362793.1"/>
    </source>
</evidence>
<dbReference type="SUPFAM" id="SSF53335">
    <property type="entry name" value="S-adenosyl-L-methionine-dependent methyltransferases"/>
    <property type="match status" value="1"/>
</dbReference>
<dbReference type="Gene3D" id="2.60.120.620">
    <property type="entry name" value="q2cbj1_9rhob like domain"/>
    <property type="match status" value="1"/>
</dbReference>
<dbReference type="InterPro" id="IPR029063">
    <property type="entry name" value="SAM-dependent_MTases_sf"/>
</dbReference>
<evidence type="ECO:0008006" key="2">
    <source>
        <dbReference type="Google" id="ProtNLM"/>
    </source>
</evidence>
<protein>
    <recommendedName>
        <fullName evidence="2">Calmodulin-lysine N-methyltransferase</fullName>
    </recommendedName>
</protein>
<dbReference type="Gene3D" id="3.40.50.150">
    <property type="entry name" value="Vaccinia Virus protein VP39"/>
    <property type="match status" value="1"/>
</dbReference>
<proteinExistence type="predicted"/>
<gene>
    <name evidence="1" type="ORF">ALAG00032_LOCUS3534</name>
</gene>
<name>A0A7S3JTL5_9STRA</name>
<accession>A0A7S3JTL5</accession>
<organism evidence="1">
    <name type="scientific">Aureoumbra lagunensis</name>
    <dbReference type="NCBI Taxonomy" id="44058"/>
    <lineage>
        <taxon>Eukaryota</taxon>
        <taxon>Sar</taxon>
        <taxon>Stramenopiles</taxon>
        <taxon>Ochrophyta</taxon>
        <taxon>Pelagophyceae</taxon>
        <taxon>Pelagomonadales</taxon>
        <taxon>Aureoumbra</taxon>
    </lineage>
</organism>
<reference evidence="1" key="1">
    <citation type="submission" date="2021-01" db="EMBL/GenBank/DDBJ databases">
        <authorList>
            <person name="Corre E."/>
            <person name="Pelletier E."/>
            <person name="Niang G."/>
            <person name="Scheremetjew M."/>
            <person name="Finn R."/>
            <person name="Kale V."/>
            <person name="Holt S."/>
            <person name="Cochrane G."/>
            <person name="Meng A."/>
            <person name="Brown T."/>
            <person name="Cohen L."/>
        </authorList>
    </citation>
    <scope>NUCLEOTIDE SEQUENCE</scope>
    <source>
        <strain evidence="1">CCMP1510</strain>
    </source>
</reference>
<dbReference type="Pfam" id="PF10294">
    <property type="entry name" value="Methyltransf_16"/>
    <property type="match status" value="1"/>
</dbReference>
<sequence length="452" mass="50427">MALIVRPIHTIQVANVTLQLKLEDAGTFGLERTDRVLWSSDEASRSVLPKLKLTGKRILELGSGSTGVLGLAAAALGARSVILTDREEVLPTLRANVLRNVTLFSDTVLECRALDWSKPLAPIIENEIDLVLACDCLYESNVSIFDSTLRKILSRHRKAVAIIINQSSVALAKWRRKYEKHSVNDAYRLDDLAISTTSACLQVSRRLSVSVQRDGLGFLFRIKKLDLGLEARDFVLDELNKAKRAPIAESRFGAVRSPEFRYDLKLEARADAVGSFVLTTIDYLDSEIRRLFSSQPLLYEYGAMVSEPGAALQPWHADTRCDNEEDQAMVTFFIALSRITHGHTLLLPKTHTSAFHKIARSEFFDGRLLSFPVIHKLGIPVVRSTLDIGDICAMASTLFHAGGAHDGTEPRVLLYFSLRDPNRPRPRGSTGTCLPHLIDLSWEEFLHRLRCS</sequence>
<dbReference type="PANTHER" id="PTHR14614:SF132">
    <property type="entry name" value="PROTEIN-LYSINE METHYLTRANSFERASE C42C1.13"/>
    <property type="match status" value="1"/>
</dbReference>
<dbReference type="InterPro" id="IPR019410">
    <property type="entry name" value="Methyltransf_16"/>
</dbReference>
<dbReference type="SUPFAM" id="SSF51197">
    <property type="entry name" value="Clavaminate synthase-like"/>
    <property type="match status" value="1"/>
</dbReference>
<dbReference type="EMBL" id="HBIJ01005029">
    <property type="protein sequence ID" value="CAE0362793.1"/>
    <property type="molecule type" value="Transcribed_RNA"/>
</dbReference>